<reference evidence="1" key="2">
    <citation type="submission" date="2020-11" db="EMBL/GenBank/DDBJ databases">
        <authorList>
            <person name="McCartney M.A."/>
            <person name="Auch B."/>
            <person name="Kono T."/>
            <person name="Mallez S."/>
            <person name="Becker A."/>
            <person name="Gohl D.M."/>
            <person name="Silverstein K.A.T."/>
            <person name="Koren S."/>
            <person name="Bechman K.B."/>
            <person name="Herman A."/>
            <person name="Abrahante J.E."/>
            <person name="Garbe J."/>
        </authorList>
    </citation>
    <scope>NUCLEOTIDE SEQUENCE</scope>
    <source>
        <strain evidence="1">Duluth1</strain>
        <tissue evidence="1">Whole animal</tissue>
    </source>
</reference>
<dbReference type="AlphaFoldDB" id="A0A9D4E2U9"/>
<accession>A0A9D4E2U9</accession>
<comment type="caution">
    <text evidence="1">The sequence shown here is derived from an EMBL/GenBank/DDBJ whole genome shotgun (WGS) entry which is preliminary data.</text>
</comment>
<protein>
    <submittedName>
        <fullName evidence="1">Uncharacterized protein</fullName>
    </submittedName>
</protein>
<dbReference type="EMBL" id="JAIWYP010000009">
    <property type="protein sequence ID" value="KAH3772186.1"/>
    <property type="molecule type" value="Genomic_DNA"/>
</dbReference>
<proteinExistence type="predicted"/>
<name>A0A9D4E2U9_DREPO</name>
<sequence length="90" mass="10180">MLVLDFRVEGAMTWAVGYPPSLRSPMYSLLSQNPNGDFYREGHRIKCTESVLRSNGYSSYTLNVSLADDVTTLYDTFYVTILGLPSKPKY</sequence>
<gene>
    <name evidence="1" type="ORF">DPMN_173523</name>
</gene>
<reference evidence="1" key="1">
    <citation type="journal article" date="2019" name="bioRxiv">
        <title>The Genome of the Zebra Mussel, Dreissena polymorpha: A Resource for Invasive Species Research.</title>
        <authorList>
            <person name="McCartney M.A."/>
            <person name="Auch B."/>
            <person name="Kono T."/>
            <person name="Mallez S."/>
            <person name="Zhang Y."/>
            <person name="Obille A."/>
            <person name="Becker A."/>
            <person name="Abrahante J.E."/>
            <person name="Garbe J."/>
            <person name="Badalamenti J.P."/>
            <person name="Herman A."/>
            <person name="Mangelson H."/>
            <person name="Liachko I."/>
            <person name="Sullivan S."/>
            <person name="Sone E.D."/>
            <person name="Koren S."/>
            <person name="Silverstein K.A.T."/>
            <person name="Beckman K.B."/>
            <person name="Gohl D.M."/>
        </authorList>
    </citation>
    <scope>NUCLEOTIDE SEQUENCE</scope>
    <source>
        <strain evidence="1">Duluth1</strain>
        <tissue evidence="1">Whole animal</tissue>
    </source>
</reference>
<evidence type="ECO:0000313" key="1">
    <source>
        <dbReference type="EMBL" id="KAH3772186.1"/>
    </source>
</evidence>
<organism evidence="1 2">
    <name type="scientific">Dreissena polymorpha</name>
    <name type="common">Zebra mussel</name>
    <name type="synonym">Mytilus polymorpha</name>
    <dbReference type="NCBI Taxonomy" id="45954"/>
    <lineage>
        <taxon>Eukaryota</taxon>
        <taxon>Metazoa</taxon>
        <taxon>Spiralia</taxon>
        <taxon>Lophotrochozoa</taxon>
        <taxon>Mollusca</taxon>
        <taxon>Bivalvia</taxon>
        <taxon>Autobranchia</taxon>
        <taxon>Heteroconchia</taxon>
        <taxon>Euheterodonta</taxon>
        <taxon>Imparidentia</taxon>
        <taxon>Neoheterodontei</taxon>
        <taxon>Myida</taxon>
        <taxon>Dreissenoidea</taxon>
        <taxon>Dreissenidae</taxon>
        <taxon>Dreissena</taxon>
    </lineage>
</organism>
<evidence type="ECO:0000313" key="2">
    <source>
        <dbReference type="Proteomes" id="UP000828390"/>
    </source>
</evidence>
<keyword evidence="2" id="KW-1185">Reference proteome</keyword>
<dbReference type="Proteomes" id="UP000828390">
    <property type="component" value="Unassembled WGS sequence"/>
</dbReference>